<dbReference type="UniPathway" id="UPA00253">
    <property type="reaction ID" value="UER00457"/>
</dbReference>
<comment type="pathway">
    <text evidence="1 8">Cofactor biosynthesis; NAD(+) biosynthesis; nicotinate D-ribonucleotide from nicotinate: step 1/1.</text>
</comment>
<dbReference type="STRING" id="1097556.R4XBX9"/>
<dbReference type="InterPro" id="IPR040727">
    <property type="entry name" value="NAPRTase_N"/>
</dbReference>
<reference evidence="11 12" key="1">
    <citation type="journal article" date="2013" name="MBio">
        <title>Genome sequencing of the plant pathogen Taphrina deformans, the causal agent of peach leaf curl.</title>
        <authorList>
            <person name="Cisse O.H."/>
            <person name="Almeida J.M.G.C.F."/>
            <person name="Fonseca A."/>
            <person name="Kumar A.A."/>
            <person name="Salojaervi J."/>
            <person name="Overmyer K."/>
            <person name="Hauser P.M."/>
            <person name="Pagni M."/>
        </authorList>
    </citation>
    <scope>NUCLEOTIDE SEQUENCE [LARGE SCALE GENOMIC DNA]</scope>
    <source>
        <strain evidence="12">PYCC 5710 / ATCC 11124 / CBS 356.35 / IMI 108563 / JCM 9778 / NBRC 8474</strain>
    </source>
</reference>
<dbReference type="InterPro" id="IPR006406">
    <property type="entry name" value="Nic_PRibTrfase"/>
</dbReference>
<keyword evidence="4" id="KW-0597">Phosphoprotein</keyword>
<proteinExistence type="inferred from homology"/>
<dbReference type="NCBIfam" id="TIGR01514">
    <property type="entry name" value="NAPRTase"/>
    <property type="match status" value="1"/>
</dbReference>
<keyword evidence="11" id="KW-0328">Glycosyltransferase</keyword>
<organism evidence="11 12">
    <name type="scientific">Taphrina deformans (strain PYCC 5710 / ATCC 11124 / CBS 356.35 / IMI 108563 / JCM 9778 / NBRC 8474)</name>
    <name type="common">Peach leaf curl fungus</name>
    <name type="synonym">Lalaria deformans</name>
    <dbReference type="NCBI Taxonomy" id="1097556"/>
    <lineage>
        <taxon>Eukaryota</taxon>
        <taxon>Fungi</taxon>
        <taxon>Dikarya</taxon>
        <taxon>Ascomycota</taxon>
        <taxon>Taphrinomycotina</taxon>
        <taxon>Taphrinomycetes</taxon>
        <taxon>Taphrinales</taxon>
        <taxon>Taphrinaceae</taxon>
        <taxon>Taphrina</taxon>
    </lineage>
</organism>
<evidence type="ECO:0000256" key="3">
    <source>
        <dbReference type="ARBA" id="ARBA00013236"/>
    </source>
</evidence>
<dbReference type="Gene3D" id="3.20.140.10">
    <property type="entry name" value="nicotinate phosphoribosyltransferase"/>
    <property type="match status" value="1"/>
</dbReference>
<dbReference type="EMBL" id="CAHR02000061">
    <property type="protein sequence ID" value="CCG81886.1"/>
    <property type="molecule type" value="Genomic_DNA"/>
</dbReference>
<keyword evidence="12" id="KW-1185">Reference proteome</keyword>
<accession>R4XBX9</accession>
<comment type="PTM">
    <text evidence="8">Transiently phosphorylated on a His residue during the reaction cycle. Phosphorylation strongly increases the affinity for substrates and increases the rate of nicotinate D-ribonucleotide production. Dephosphorylation regenerates the low-affinity form of the enzyme, leading to product release.</text>
</comment>
<dbReference type="OrthoDB" id="193380at2759"/>
<name>R4XBX9_TAPDE</name>
<evidence type="ECO:0000313" key="11">
    <source>
        <dbReference type="EMBL" id="CCG81886.1"/>
    </source>
</evidence>
<evidence type="ECO:0000256" key="1">
    <source>
        <dbReference type="ARBA" id="ARBA00004952"/>
    </source>
</evidence>
<evidence type="ECO:0000313" key="12">
    <source>
        <dbReference type="Proteomes" id="UP000013776"/>
    </source>
</evidence>
<feature type="domain" description="Nicotinate phosphoribosyltransferase N-terminal" evidence="10">
    <location>
        <begin position="18"/>
        <end position="141"/>
    </location>
</feature>
<dbReference type="InterPro" id="IPR041525">
    <property type="entry name" value="N/Namide_PRibTrfase"/>
</dbReference>
<dbReference type="GO" id="GO:0004516">
    <property type="term" value="F:nicotinate phosphoribosyltransferase activity"/>
    <property type="evidence" value="ECO:0007669"/>
    <property type="project" value="UniProtKB-UniRule"/>
</dbReference>
<keyword evidence="6 8" id="KW-0662">Pyridine nucleotide biosynthesis</keyword>
<dbReference type="HAMAP" id="MF_00570">
    <property type="entry name" value="NAPRTase"/>
    <property type="match status" value="1"/>
</dbReference>
<dbReference type="PANTHER" id="PTHR11098:SF1">
    <property type="entry name" value="NICOTINATE PHOSPHORIBOSYLTRANSFERASE"/>
    <property type="match status" value="1"/>
</dbReference>
<dbReference type="PANTHER" id="PTHR11098">
    <property type="entry name" value="NICOTINATE PHOSPHORIBOSYLTRANSFERASE"/>
    <property type="match status" value="1"/>
</dbReference>
<evidence type="ECO:0000256" key="4">
    <source>
        <dbReference type="ARBA" id="ARBA00022553"/>
    </source>
</evidence>
<evidence type="ECO:0000259" key="9">
    <source>
        <dbReference type="Pfam" id="PF04095"/>
    </source>
</evidence>
<keyword evidence="5 8" id="KW-0436">Ligase</keyword>
<comment type="caution">
    <text evidence="11">The sequence shown here is derived from an EMBL/GenBank/DDBJ whole genome shotgun (WGS) entry which is preliminary data.</text>
</comment>
<dbReference type="GO" id="GO:0005829">
    <property type="term" value="C:cytosol"/>
    <property type="evidence" value="ECO:0007669"/>
    <property type="project" value="TreeGrafter"/>
</dbReference>
<feature type="domain" description="Nicotinate/nicotinamide phosphoribosyltransferase" evidence="9">
    <location>
        <begin position="173"/>
        <end position="406"/>
    </location>
</feature>
<sequence length="415" mass="47027">MSSTDDNLTEPRAIRSLLDTDMYKLTMQAAILQHYPTIEVSYKFYNRNSNHALNLAAYRWLEQEVLLLSDVSITPEEIAFLRRRCPYLPDSYYAFLVDFRLSPQREVSMSFDQNSRALSINIHGLWTQTILYEIPLLSLVSEAYFRYVDMDWSHREQKERAAQKAEQLISSGCAFSEFGTRRRRDYQTQDLVLQGLISAQAGGTGRLMGTSNVHFAHKYDLQPIGTVAHEWFMGTAAITKDYLHANTRALTKWRDTFQNELGIALTDTFGTNIFLQNFEIELARKFAGVRQDSGSPEAFAGRMVQFYQDRGIDPSTKTIVFSDGLTIAKCISLKKLAIELGINCSFGIGTFLTNDFQTLSTQQKSPAMNIVIKLSSANGEPAIKISDEVGKHTGDKDLLIRVQDLLRKSEVSYVN</sequence>
<gene>
    <name evidence="11" type="ORF">TAPDE_001765</name>
</gene>
<evidence type="ECO:0000256" key="7">
    <source>
        <dbReference type="ARBA" id="ARBA00048668"/>
    </source>
</evidence>
<dbReference type="eggNOG" id="KOG2511">
    <property type="taxonomic scope" value="Eukaryota"/>
</dbReference>
<dbReference type="NCBIfam" id="NF003704">
    <property type="entry name" value="PRK05321.1"/>
    <property type="match status" value="1"/>
</dbReference>
<comment type="function">
    <text evidence="8">Catalyzes the synthesis of beta-nicotinate D-ribonucleotide from nicotinate and 5-phospho-D-ribose 1-phosphate at the expense of ATP.</text>
</comment>
<dbReference type="PIRSF" id="PIRSF000484">
    <property type="entry name" value="NAPRT"/>
    <property type="match status" value="1"/>
</dbReference>
<evidence type="ECO:0000259" key="10">
    <source>
        <dbReference type="Pfam" id="PF17767"/>
    </source>
</evidence>
<evidence type="ECO:0000256" key="5">
    <source>
        <dbReference type="ARBA" id="ARBA00022598"/>
    </source>
</evidence>
<dbReference type="SUPFAM" id="SSF54675">
    <property type="entry name" value="Nicotinate/Quinolinate PRTase N-terminal domain-like"/>
    <property type="match status" value="1"/>
</dbReference>
<dbReference type="Pfam" id="PF04095">
    <property type="entry name" value="NAPRTase"/>
    <property type="match status" value="1"/>
</dbReference>
<dbReference type="AlphaFoldDB" id="R4XBX9"/>
<dbReference type="InterPro" id="IPR007229">
    <property type="entry name" value="Nic_PRibTrfase-Fam"/>
</dbReference>
<keyword evidence="11" id="KW-0808">Transferase</keyword>
<dbReference type="EC" id="6.3.4.21" evidence="3 8"/>
<dbReference type="Proteomes" id="UP000013776">
    <property type="component" value="Unassembled WGS sequence"/>
</dbReference>
<evidence type="ECO:0000256" key="6">
    <source>
        <dbReference type="ARBA" id="ARBA00022642"/>
    </source>
</evidence>
<comment type="similarity">
    <text evidence="2 8">Belongs to the NAPRTase family.</text>
</comment>
<dbReference type="InterPro" id="IPR036068">
    <property type="entry name" value="Nicotinate_pribotase-like_C"/>
</dbReference>
<evidence type="ECO:0000256" key="2">
    <source>
        <dbReference type="ARBA" id="ARBA00010897"/>
    </source>
</evidence>
<dbReference type="SUPFAM" id="SSF51690">
    <property type="entry name" value="Nicotinate/Quinolinate PRTase C-terminal domain-like"/>
    <property type="match status" value="1"/>
</dbReference>
<comment type="catalytic activity">
    <reaction evidence="7 8">
        <text>5-phospho-alpha-D-ribose 1-diphosphate + nicotinate + ATP + H2O = nicotinate beta-D-ribonucleotide + ADP + phosphate + diphosphate</text>
        <dbReference type="Rhea" id="RHEA:36163"/>
        <dbReference type="ChEBI" id="CHEBI:15377"/>
        <dbReference type="ChEBI" id="CHEBI:30616"/>
        <dbReference type="ChEBI" id="CHEBI:32544"/>
        <dbReference type="ChEBI" id="CHEBI:33019"/>
        <dbReference type="ChEBI" id="CHEBI:43474"/>
        <dbReference type="ChEBI" id="CHEBI:57502"/>
        <dbReference type="ChEBI" id="CHEBI:58017"/>
        <dbReference type="ChEBI" id="CHEBI:456216"/>
        <dbReference type="EC" id="6.3.4.21"/>
    </reaction>
</comment>
<dbReference type="GO" id="GO:0016757">
    <property type="term" value="F:glycosyltransferase activity"/>
    <property type="evidence" value="ECO:0007669"/>
    <property type="project" value="UniProtKB-KW"/>
</dbReference>
<dbReference type="GO" id="GO:0034355">
    <property type="term" value="P:NAD+ biosynthetic process via the salvage pathway"/>
    <property type="evidence" value="ECO:0007669"/>
    <property type="project" value="TreeGrafter"/>
</dbReference>
<evidence type="ECO:0000256" key="8">
    <source>
        <dbReference type="RuleBase" id="RU003838"/>
    </source>
</evidence>
<protein>
    <recommendedName>
        <fullName evidence="3 8">Nicotinate phosphoribosyltransferase</fullName>
        <ecNumber evidence="3 8">6.3.4.21</ecNumber>
    </recommendedName>
</protein>
<dbReference type="Pfam" id="PF17767">
    <property type="entry name" value="NAPRTase_N"/>
    <property type="match status" value="1"/>
</dbReference>